<gene>
    <name evidence="5" type="ORF">GBA65_01530</name>
</gene>
<evidence type="ECO:0000256" key="4">
    <source>
        <dbReference type="ARBA" id="ARBA00022785"/>
    </source>
</evidence>
<dbReference type="GO" id="GO:0051075">
    <property type="term" value="F:S-adenosylmethionine:tRNA ribosyltransferase-isomerase activity"/>
    <property type="evidence" value="ECO:0007669"/>
    <property type="project" value="TreeGrafter"/>
</dbReference>
<dbReference type="InterPro" id="IPR036100">
    <property type="entry name" value="QueA_sf"/>
</dbReference>
<reference evidence="5 6" key="1">
    <citation type="submission" date="2019-10" db="EMBL/GenBank/DDBJ databases">
        <title>Rubrobacter sp nov SCSIO 52915 isolated from a deep-sea sediment in the South China Sea.</title>
        <authorList>
            <person name="Chen R.W."/>
        </authorList>
    </citation>
    <scope>NUCLEOTIDE SEQUENCE [LARGE SCALE GENOMIC DNA]</scope>
    <source>
        <strain evidence="5 6">SCSIO 52915</strain>
    </source>
</reference>
<proteinExistence type="predicted"/>
<keyword evidence="1" id="KW-0963">Cytoplasm</keyword>
<dbReference type="Pfam" id="PF02547">
    <property type="entry name" value="Queuosine_synth"/>
    <property type="match status" value="1"/>
</dbReference>
<dbReference type="PANTHER" id="PTHR30307:SF0">
    <property type="entry name" value="S-ADENOSYLMETHIONINE:TRNA RIBOSYLTRANSFERASE-ISOMERASE"/>
    <property type="match status" value="1"/>
</dbReference>
<dbReference type="Gene3D" id="3.40.1780.10">
    <property type="entry name" value="QueA-like"/>
    <property type="match status" value="1"/>
</dbReference>
<keyword evidence="4" id="KW-0671">Queuosine biosynthesis</keyword>
<accession>A0A6G8PTX0</accession>
<dbReference type="InterPro" id="IPR042119">
    <property type="entry name" value="QueA_dom2"/>
</dbReference>
<dbReference type="AlphaFoldDB" id="A0A6G8PTX0"/>
<dbReference type="Proteomes" id="UP000502706">
    <property type="component" value="Chromosome"/>
</dbReference>
<sequence length="362" mass="39970">MTLRFLPAESPNGKLRDLAPLEFELPAVLEAGEPPEARGLSRDEVRLMVSHRDDDRVSHARFRDLPDLLSAGDVLVVNTSGTMNAAVEAEREDGTVLELRLSTRLPAGLWTVELRLPAGDATEPFRGATPGETLYLPGGATVTLHRPYREDSPRLWLSTPSLPEPLIGYLDRHGFPIRYGYVRERWPAGYYQTVYATERGSAEMPSAGRAFTPELVTRLVAGGIMVAPLILHTGVASLEDHEPPYEEFYRVPVETARQVNAARGHGKRVVAVGTTAVRALETVTDADGTTHPGEGWTGLIVTPERGVRSVDAMLTGLHEPRSSHLAMLEALVERGRLRLAYEEALREEYLWHEFGDLHLILP</sequence>
<keyword evidence="3" id="KW-0949">S-adenosyl-L-methionine</keyword>
<organism evidence="5 6">
    <name type="scientific">Rubrobacter marinus</name>
    <dbReference type="NCBI Taxonomy" id="2653852"/>
    <lineage>
        <taxon>Bacteria</taxon>
        <taxon>Bacillati</taxon>
        <taxon>Actinomycetota</taxon>
        <taxon>Rubrobacteria</taxon>
        <taxon>Rubrobacterales</taxon>
        <taxon>Rubrobacteraceae</taxon>
        <taxon>Rubrobacter</taxon>
    </lineage>
</organism>
<dbReference type="SUPFAM" id="SSF111337">
    <property type="entry name" value="QueA-like"/>
    <property type="match status" value="1"/>
</dbReference>
<keyword evidence="6" id="KW-1185">Reference proteome</keyword>
<dbReference type="RefSeq" id="WP_166395085.1">
    <property type="nucleotide sequence ID" value="NZ_CP045121.1"/>
</dbReference>
<dbReference type="KEGG" id="rmar:GBA65_01530"/>
<dbReference type="GO" id="GO:0008616">
    <property type="term" value="P:tRNA queuosine(34) biosynthetic process"/>
    <property type="evidence" value="ECO:0007669"/>
    <property type="project" value="UniProtKB-KW"/>
</dbReference>
<evidence type="ECO:0000256" key="3">
    <source>
        <dbReference type="ARBA" id="ARBA00022691"/>
    </source>
</evidence>
<name>A0A6G8PTX0_9ACTN</name>
<dbReference type="InterPro" id="IPR042118">
    <property type="entry name" value="QueA_dom1"/>
</dbReference>
<dbReference type="InterPro" id="IPR003699">
    <property type="entry name" value="QueA"/>
</dbReference>
<protein>
    <submittedName>
        <fullName evidence="5">S-adenosylmethionine:tRNA ribosyltransferase-isomerase</fullName>
    </submittedName>
</protein>
<keyword evidence="5" id="KW-0413">Isomerase</keyword>
<evidence type="ECO:0000313" key="6">
    <source>
        <dbReference type="Proteomes" id="UP000502706"/>
    </source>
</evidence>
<keyword evidence="2 5" id="KW-0808">Transferase</keyword>
<evidence type="ECO:0000256" key="2">
    <source>
        <dbReference type="ARBA" id="ARBA00022679"/>
    </source>
</evidence>
<evidence type="ECO:0000256" key="1">
    <source>
        <dbReference type="ARBA" id="ARBA00022490"/>
    </source>
</evidence>
<dbReference type="Gene3D" id="2.40.10.240">
    <property type="entry name" value="QueA-like"/>
    <property type="match status" value="1"/>
</dbReference>
<evidence type="ECO:0000313" key="5">
    <source>
        <dbReference type="EMBL" id="QIN77406.1"/>
    </source>
</evidence>
<dbReference type="PANTHER" id="PTHR30307">
    <property type="entry name" value="S-ADENOSYLMETHIONINE:TRNA RIBOSYLTRANSFERASE-ISOMERASE"/>
    <property type="match status" value="1"/>
</dbReference>
<dbReference type="EMBL" id="CP045121">
    <property type="protein sequence ID" value="QIN77406.1"/>
    <property type="molecule type" value="Genomic_DNA"/>
</dbReference>